<proteinExistence type="predicted"/>
<gene>
    <name evidence="1" type="ORF">JOC86_000478</name>
</gene>
<name>A0ABS2N7W6_9BACI</name>
<dbReference type="EMBL" id="JAFBDZ010000001">
    <property type="protein sequence ID" value="MBM7583941.1"/>
    <property type="molecule type" value="Genomic_DNA"/>
</dbReference>
<reference evidence="1 2" key="1">
    <citation type="submission" date="2021-01" db="EMBL/GenBank/DDBJ databases">
        <title>Genomic Encyclopedia of Type Strains, Phase IV (KMG-IV): sequencing the most valuable type-strain genomes for metagenomic binning, comparative biology and taxonomic classification.</title>
        <authorList>
            <person name="Goeker M."/>
        </authorList>
    </citation>
    <scope>NUCLEOTIDE SEQUENCE [LARGE SCALE GENOMIC DNA]</scope>
    <source>
        <strain evidence="1 2">DSM 24834</strain>
    </source>
</reference>
<accession>A0ABS2N7W6</accession>
<dbReference type="Gene3D" id="3.40.630.30">
    <property type="match status" value="1"/>
</dbReference>
<evidence type="ECO:0000313" key="1">
    <source>
        <dbReference type="EMBL" id="MBM7583941.1"/>
    </source>
</evidence>
<protein>
    <submittedName>
        <fullName evidence="1">Uncharacterized protein</fullName>
    </submittedName>
</protein>
<keyword evidence="2" id="KW-1185">Reference proteome</keyword>
<dbReference type="Proteomes" id="UP001646157">
    <property type="component" value="Unassembled WGS sequence"/>
</dbReference>
<sequence>MLFQNGNLMIRKLEKKDKYLLVKWLSNPSVLEFYEGRDNPFRKG</sequence>
<comment type="caution">
    <text evidence="1">The sequence shown here is derived from an EMBL/GenBank/DDBJ whole genome shotgun (WGS) entry which is preliminary data.</text>
</comment>
<organism evidence="1 2">
    <name type="scientific">Rossellomorea pakistanensis</name>
    <dbReference type="NCBI Taxonomy" id="992288"/>
    <lineage>
        <taxon>Bacteria</taxon>
        <taxon>Bacillati</taxon>
        <taxon>Bacillota</taxon>
        <taxon>Bacilli</taxon>
        <taxon>Bacillales</taxon>
        <taxon>Bacillaceae</taxon>
        <taxon>Rossellomorea</taxon>
    </lineage>
</organism>
<evidence type="ECO:0000313" key="2">
    <source>
        <dbReference type="Proteomes" id="UP001646157"/>
    </source>
</evidence>